<dbReference type="InterPro" id="IPR036890">
    <property type="entry name" value="HATPase_C_sf"/>
</dbReference>
<accession>X0TIK6</accession>
<dbReference type="NCBIfam" id="TIGR00229">
    <property type="entry name" value="sensory_box"/>
    <property type="match status" value="1"/>
</dbReference>
<dbReference type="SUPFAM" id="SSF55785">
    <property type="entry name" value="PYP-like sensor domain (PAS domain)"/>
    <property type="match status" value="1"/>
</dbReference>
<keyword evidence="5" id="KW-0067">ATP-binding</keyword>
<dbReference type="Gene3D" id="3.30.565.10">
    <property type="entry name" value="Histidine kinase-like ATPase, C-terminal domain"/>
    <property type="match status" value="1"/>
</dbReference>
<name>X0TIK6_9ZZZZ</name>
<dbReference type="InterPro" id="IPR035965">
    <property type="entry name" value="PAS-like_dom_sf"/>
</dbReference>
<dbReference type="GO" id="GO:0005524">
    <property type="term" value="F:ATP binding"/>
    <property type="evidence" value="ECO:0007669"/>
    <property type="project" value="UniProtKB-KW"/>
</dbReference>
<dbReference type="InterPro" id="IPR005467">
    <property type="entry name" value="His_kinase_dom"/>
</dbReference>
<dbReference type="InterPro" id="IPR003661">
    <property type="entry name" value="HisK_dim/P_dom"/>
</dbReference>
<evidence type="ECO:0000256" key="1">
    <source>
        <dbReference type="ARBA" id="ARBA00022553"/>
    </source>
</evidence>
<dbReference type="Pfam" id="PF00512">
    <property type="entry name" value="HisKA"/>
    <property type="match status" value="1"/>
</dbReference>
<proteinExistence type="predicted"/>
<keyword evidence="2" id="KW-0808">Transferase</keyword>
<dbReference type="PROSITE" id="PS50109">
    <property type="entry name" value="HIS_KIN"/>
    <property type="match status" value="1"/>
</dbReference>
<dbReference type="SMART" id="SM00388">
    <property type="entry name" value="HisKA"/>
    <property type="match status" value="1"/>
</dbReference>
<dbReference type="GO" id="GO:0000155">
    <property type="term" value="F:phosphorelay sensor kinase activity"/>
    <property type="evidence" value="ECO:0007669"/>
    <property type="project" value="InterPro"/>
</dbReference>
<feature type="domain" description="Histidine kinase" evidence="7">
    <location>
        <begin position="128"/>
        <end position="287"/>
    </location>
</feature>
<evidence type="ECO:0000256" key="3">
    <source>
        <dbReference type="ARBA" id="ARBA00022741"/>
    </source>
</evidence>
<keyword evidence="4" id="KW-0418">Kinase</keyword>
<keyword evidence="6" id="KW-0902">Two-component regulatory system</keyword>
<dbReference type="EMBL" id="BARS01015094">
    <property type="protein sequence ID" value="GAF87096.1"/>
    <property type="molecule type" value="Genomic_DNA"/>
</dbReference>
<evidence type="ECO:0000259" key="7">
    <source>
        <dbReference type="PROSITE" id="PS50109"/>
    </source>
</evidence>
<sequence>MCISIIQKGRVVYENPEQKKIYSLATQSRLLKFPDYVHPDDIEKVKDAHECIVSGDRETVELDFRFYPPDSNGGKSEMRWFQCRVTRFQYQRQEALLLNAVDITEAKQLEHQLLIKNKMHSLGRVAAGIAHEIRNPLTGINTYLYTIEDLCESDRPDPQDMQVIRQILTQIQVASNKIESVIKRVMDFSKPGAPKMVRTNINESLEEAIMLSSITMRKSGIKIEKSLTPNLPQCYADPHLIEQVVLNLITNAARAMEKSMNGNKRVEIKSSAENNTLRIQVADAGPA</sequence>
<dbReference type="PANTHER" id="PTHR43065:SF10">
    <property type="entry name" value="PEROXIDE STRESS-ACTIVATED HISTIDINE KINASE MAK3"/>
    <property type="match status" value="1"/>
</dbReference>
<evidence type="ECO:0000313" key="8">
    <source>
        <dbReference type="EMBL" id="GAF87096.1"/>
    </source>
</evidence>
<comment type="caution">
    <text evidence="8">The sequence shown here is derived from an EMBL/GenBank/DDBJ whole genome shotgun (WGS) entry which is preliminary data.</text>
</comment>
<dbReference type="Gene3D" id="1.10.287.130">
    <property type="match status" value="1"/>
</dbReference>
<protein>
    <recommendedName>
        <fullName evidence="7">Histidine kinase domain-containing protein</fullName>
    </recommendedName>
</protein>
<dbReference type="Gene3D" id="3.30.450.20">
    <property type="entry name" value="PAS domain"/>
    <property type="match status" value="1"/>
</dbReference>
<feature type="non-terminal residue" evidence="8">
    <location>
        <position position="287"/>
    </location>
</feature>
<dbReference type="PANTHER" id="PTHR43065">
    <property type="entry name" value="SENSOR HISTIDINE KINASE"/>
    <property type="match status" value="1"/>
</dbReference>
<evidence type="ECO:0000256" key="6">
    <source>
        <dbReference type="ARBA" id="ARBA00023012"/>
    </source>
</evidence>
<gene>
    <name evidence="8" type="ORF">S01H1_25053</name>
</gene>
<organism evidence="8">
    <name type="scientific">marine sediment metagenome</name>
    <dbReference type="NCBI Taxonomy" id="412755"/>
    <lineage>
        <taxon>unclassified sequences</taxon>
        <taxon>metagenomes</taxon>
        <taxon>ecological metagenomes</taxon>
    </lineage>
</organism>
<keyword evidence="3" id="KW-0547">Nucleotide-binding</keyword>
<evidence type="ECO:0000256" key="4">
    <source>
        <dbReference type="ARBA" id="ARBA00022777"/>
    </source>
</evidence>
<keyword evidence="1" id="KW-0597">Phosphoprotein</keyword>
<evidence type="ECO:0000256" key="5">
    <source>
        <dbReference type="ARBA" id="ARBA00022840"/>
    </source>
</evidence>
<dbReference type="AlphaFoldDB" id="X0TIK6"/>
<dbReference type="InterPro" id="IPR000014">
    <property type="entry name" value="PAS"/>
</dbReference>
<evidence type="ECO:0000256" key="2">
    <source>
        <dbReference type="ARBA" id="ARBA00022679"/>
    </source>
</evidence>
<reference evidence="8" key="1">
    <citation type="journal article" date="2014" name="Front. Microbiol.">
        <title>High frequency of phylogenetically diverse reductive dehalogenase-homologous genes in deep subseafloor sedimentary metagenomes.</title>
        <authorList>
            <person name="Kawai M."/>
            <person name="Futagami T."/>
            <person name="Toyoda A."/>
            <person name="Takaki Y."/>
            <person name="Nishi S."/>
            <person name="Hori S."/>
            <person name="Arai W."/>
            <person name="Tsubouchi T."/>
            <person name="Morono Y."/>
            <person name="Uchiyama I."/>
            <person name="Ito T."/>
            <person name="Fujiyama A."/>
            <person name="Inagaki F."/>
            <person name="Takami H."/>
        </authorList>
    </citation>
    <scope>NUCLEOTIDE SEQUENCE</scope>
    <source>
        <strain evidence="8">Expedition CK06-06</strain>
    </source>
</reference>
<dbReference type="CDD" id="cd00082">
    <property type="entry name" value="HisKA"/>
    <property type="match status" value="1"/>
</dbReference>
<dbReference type="SUPFAM" id="SSF55874">
    <property type="entry name" value="ATPase domain of HSP90 chaperone/DNA topoisomerase II/histidine kinase"/>
    <property type="match status" value="1"/>
</dbReference>